<dbReference type="SUPFAM" id="SSF110857">
    <property type="entry name" value="Gamma-glutamyl cyclotransferase-like"/>
    <property type="match status" value="1"/>
</dbReference>
<proteinExistence type="predicted"/>
<evidence type="ECO:0000313" key="2">
    <source>
        <dbReference type="EMBL" id="GGY86447.1"/>
    </source>
</evidence>
<accession>A0ABQ3B9Y5</accession>
<gene>
    <name evidence="2" type="ORF">GCM10011613_34470</name>
</gene>
<dbReference type="InterPro" id="IPR013024">
    <property type="entry name" value="GGCT-like"/>
</dbReference>
<sequence length="140" mass="16268">MYDSHFNEKPESHYLFVYGTLRKECETGAHKEYLGNADFVSPARIRGQLFMVDYYPGLVLSETEHWAIGEIYLLENESQLHDLDVYEGCAKKSPQPHEYERRVAEVVLSSGETIQAWTYVYQQDTSELEAINSGDFLNRY</sequence>
<dbReference type="RefSeq" id="WP_189420911.1">
    <property type="nucleotide sequence ID" value="NZ_BMYZ01000004.1"/>
</dbReference>
<dbReference type="Gene3D" id="3.10.490.10">
    <property type="entry name" value="Gamma-glutamyl cyclotransferase-like"/>
    <property type="match status" value="1"/>
</dbReference>
<name>A0ABQ3B9Y5_9GAMM</name>
<evidence type="ECO:0000259" key="1">
    <source>
        <dbReference type="Pfam" id="PF06094"/>
    </source>
</evidence>
<protein>
    <submittedName>
        <fullName evidence="2">Gamma-glutamylcyclotransferase</fullName>
    </submittedName>
</protein>
<dbReference type="Proteomes" id="UP000619761">
    <property type="component" value="Unassembled WGS sequence"/>
</dbReference>
<dbReference type="Pfam" id="PF06094">
    <property type="entry name" value="GGACT"/>
    <property type="match status" value="1"/>
</dbReference>
<feature type="domain" description="Gamma-glutamylcyclotransferase AIG2-like" evidence="1">
    <location>
        <begin position="15"/>
        <end position="137"/>
    </location>
</feature>
<dbReference type="InterPro" id="IPR009288">
    <property type="entry name" value="AIG2-like_dom"/>
</dbReference>
<dbReference type="InterPro" id="IPR036568">
    <property type="entry name" value="GGCT-like_sf"/>
</dbReference>
<keyword evidence="3" id="KW-1185">Reference proteome</keyword>
<evidence type="ECO:0000313" key="3">
    <source>
        <dbReference type="Proteomes" id="UP000619761"/>
    </source>
</evidence>
<organism evidence="2 3">
    <name type="scientific">Cellvibrio zantedeschiae</name>
    <dbReference type="NCBI Taxonomy" id="1237077"/>
    <lineage>
        <taxon>Bacteria</taxon>
        <taxon>Pseudomonadati</taxon>
        <taxon>Pseudomonadota</taxon>
        <taxon>Gammaproteobacteria</taxon>
        <taxon>Cellvibrionales</taxon>
        <taxon>Cellvibrionaceae</taxon>
        <taxon>Cellvibrio</taxon>
    </lineage>
</organism>
<comment type="caution">
    <text evidence="2">The sequence shown here is derived from an EMBL/GenBank/DDBJ whole genome shotgun (WGS) entry which is preliminary data.</text>
</comment>
<reference evidence="3" key="1">
    <citation type="journal article" date="2019" name="Int. J. Syst. Evol. Microbiol.">
        <title>The Global Catalogue of Microorganisms (GCM) 10K type strain sequencing project: providing services to taxonomists for standard genome sequencing and annotation.</title>
        <authorList>
            <consortium name="The Broad Institute Genomics Platform"/>
            <consortium name="The Broad Institute Genome Sequencing Center for Infectious Disease"/>
            <person name="Wu L."/>
            <person name="Ma J."/>
        </authorList>
    </citation>
    <scope>NUCLEOTIDE SEQUENCE [LARGE SCALE GENOMIC DNA]</scope>
    <source>
        <strain evidence="3">KCTC 32239</strain>
    </source>
</reference>
<dbReference type="CDD" id="cd06661">
    <property type="entry name" value="GGCT_like"/>
    <property type="match status" value="1"/>
</dbReference>
<dbReference type="EMBL" id="BMYZ01000004">
    <property type="protein sequence ID" value="GGY86447.1"/>
    <property type="molecule type" value="Genomic_DNA"/>
</dbReference>